<evidence type="ECO:0000259" key="10">
    <source>
        <dbReference type="Pfam" id="PF01618"/>
    </source>
</evidence>
<keyword evidence="5 8" id="KW-0472">Membrane</keyword>
<protein>
    <submittedName>
        <fullName evidence="11">MotA/TolQ/ExbB proton channel family protein</fullName>
    </submittedName>
</protein>
<keyword evidence="3 8" id="KW-0812">Transmembrane</keyword>
<dbReference type="EMBL" id="JAENIK010000004">
    <property type="protein sequence ID" value="MBK1814557.1"/>
    <property type="molecule type" value="Genomic_DNA"/>
</dbReference>
<dbReference type="InterPro" id="IPR002898">
    <property type="entry name" value="MotA_ExbB_proton_chnl"/>
</dbReference>
<dbReference type="GO" id="GO:0017038">
    <property type="term" value="P:protein import"/>
    <property type="evidence" value="ECO:0007669"/>
    <property type="project" value="TreeGrafter"/>
</dbReference>
<dbReference type="Proteomes" id="UP000600139">
    <property type="component" value="Unassembled WGS sequence"/>
</dbReference>
<keyword evidence="4 8" id="KW-1133">Transmembrane helix</keyword>
<evidence type="ECO:0000313" key="11">
    <source>
        <dbReference type="EMBL" id="MBK1814557.1"/>
    </source>
</evidence>
<evidence type="ECO:0000313" key="12">
    <source>
        <dbReference type="Proteomes" id="UP000600139"/>
    </source>
</evidence>
<name>A0A934R0M5_9BACT</name>
<feature type="domain" description="MotA/TolQ/ExbB proton channel" evidence="10">
    <location>
        <begin position="98"/>
        <end position="225"/>
    </location>
</feature>
<sequence>MKCCYLSVAGFFLSALAASAQTPVPAAKEMNFLEILLKGGVMMYPLGIMSIITVLLILVFLLTIRRNAIVSDRFMNMTEAMIRKRDFLGLITLSHRRNECMARITQKTLEFMNANPGASFEDVRDVAQVEGSHQASMLTSRISYLADLGGIAPMVGLLGTVIGMIKAFLEISSGGVEQGVRQMGLAEGVSEALIATAGGLAISIPALAFYSIFRGKVQKYTSELEAAATHFIAILHTQMDRQPQYAAPGRAGREEHKKSSPSPHAGERPDIHGI</sequence>
<evidence type="ECO:0000256" key="6">
    <source>
        <dbReference type="RuleBase" id="RU004057"/>
    </source>
</evidence>
<feature type="transmembrane region" description="Helical" evidence="8">
    <location>
        <begin position="41"/>
        <end position="64"/>
    </location>
</feature>
<evidence type="ECO:0000256" key="5">
    <source>
        <dbReference type="ARBA" id="ARBA00023136"/>
    </source>
</evidence>
<comment type="subcellular location">
    <subcellularLocation>
        <location evidence="1">Cell membrane</location>
        <topology evidence="1">Multi-pass membrane protein</topology>
    </subcellularLocation>
    <subcellularLocation>
        <location evidence="6">Membrane</location>
        <topology evidence="6">Multi-pass membrane protein</topology>
    </subcellularLocation>
</comment>
<feature type="region of interest" description="Disordered" evidence="7">
    <location>
        <begin position="243"/>
        <end position="274"/>
    </location>
</feature>
<dbReference type="GO" id="GO:0005886">
    <property type="term" value="C:plasma membrane"/>
    <property type="evidence" value="ECO:0007669"/>
    <property type="project" value="UniProtKB-SubCell"/>
</dbReference>
<comment type="caution">
    <text evidence="11">The sequence shown here is derived from an EMBL/GenBank/DDBJ whole genome shotgun (WGS) entry which is preliminary data.</text>
</comment>
<dbReference type="PANTHER" id="PTHR30625:SF17">
    <property type="entry name" value="TOLQ-RELATED"/>
    <property type="match status" value="1"/>
</dbReference>
<dbReference type="AlphaFoldDB" id="A0A934R0M5"/>
<proteinExistence type="inferred from homology"/>
<feature type="transmembrane region" description="Helical" evidence="8">
    <location>
        <begin position="189"/>
        <end position="213"/>
    </location>
</feature>
<accession>A0A934R0M5</accession>
<feature type="transmembrane region" description="Helical" evidence="8">
    <location>
        <begin position="144"/>
        <end position="169"/>
    </location>
</feature>
<keyword evidence="2" id="KW-1003">Cell membrane</keyword>
<keyword evidence="6" id="KW-0653">Protein transport</keyword>
<organism evidence="11 12">
    <name type="scientific">Luteolibacter yonseiensis</name>
    <dbReference type="NCBI Taxonomy" id="1144680"/>
    <lineage>
        <taxon>Bacteria</taxon>
        <taxon>Pseudomonadati</taxon>
        <taxon>Verrucomicrobiota</taxon>
        <taxon>Verrucomicrobiia</taxon>
        <taxon>Verrucomicrobiales</taxon>
        <taxon>Verrucomicrobiaceae</taxon>
        <taxon>Luteolibacter</taxon>
    </lineage>
</organism>
<evidence type="ECO:0000256" key="3">
    <source>
        <dbReference type="ARBA" id="ARBA00022692"/>
    </source>
</evidence>
<dbReference type="InterPro" id="IPR050790">
    <property type="entry name" value="ExbB/TolQ_transport"/>
</dbReference>
<dbReference type="RefSeq" id="WP_200349515.1">
    <property type="nucleotide sequence ID" value="NZ_BAABHZ010000010.1"/>
</dbReference>
<feature type="chain" id="PRO_5037508214" evidence="9">
    <location>
        <begin position="21"/>
        <end position="274"/>
    </location>
</feature>
<dbReference type="PANTHER" id="PTHR30625">
    <property type="entry name" value="PROTEIN TOLQ"/>
    <property type="match status" value="1"/>
</dbReference>
<evidence type="ECO:0000256" key="1">
    <source>
        <dbReference type="ARBA" id="ARBA00004651"/>
    </source>
</evidence>
<keyword evidence="6" id="KW-0813">Transport</keyword>
<feature type="signal peptide" evidence="9">
    <location>
        <begin position="1"/>
        <end position="20"/>
    </location>
</feature>
<dbReference type="Pfam" id="PF01618">
    <property type="entry name" value="MotA_ExbB"/>
    <property type="match status" value="1"/>
</dbReference>
<keyword evidence="9" id="KW-0732">Signal</keyword>
<gene>
    <name evidence="11" type="ORF">JIN84_02960</name>
</gene>
<reference evidence="11" key="1">
    <citation type="submission" date="2021-01" db="EMBL/GenBank/DDBJ databases">
        <title>Modified the classification status of verrucomicrobia.</title>
        <authorList>
            <person name="Feng X."/>
        </authorList>
    </citation>
    <scope>NUCLEOTIDE SEQUENCE</scope>
    <source>
        <strain evidence="11">JCM 18052</strain>
    </source>
</reference>
<evidence type="ECO:0000256" key="2">
    <source>
        <dbReference type="ARBA" id="ARBA00022475"/>
    </source>
</evidence>
<comment type="similarity">
    <text evidence="6">Belongs to the exbB/tolQ family.</text>
</comment>
<evidence type="ECO:0000256" key="9">
    <source>
        <dbReference type="SAM" id="SignalP"/>
    </source>
</evidence>
<evidence type="ECO:0000256" key="4">
    <source>
        <dbReference type="ARBA" id="ARBA00022989"/>
    </source>
</evidence>
<keyword evidence="12" id="KW-1185">Reference proteome</keyword>
<evidence type="ECO:0000256" key="8">
    <source>
        <dbReference type="SAM" id="Phobius"/>
    </source>
</evidence>
<evidence type="ECO:0000256" key="7">
    <source>
        <dbReference type="SAM" id="MobiDB-lite"/>
    </source>
</evidence>
<feature type="compositionally biased region" description="Basic and acidic residues" evidence="7">
    <location>
        <begin position="265"/>
        <end position="274"/>
    </location>
</feature>